<sequence length="287" mass="30973">MLVLVNLLWAAAALALLRISASIGKTTCGAYMECPHCHLWYQACEVACPSCCMKEHALRRPTTTLPWDMPPAEDDPAYDNVLIERGRVNESKKNSEILRYIVIVRFFIVMASFGILGLCLQNNCEGFEAYTGSNVGARYNTFVPVIGWFLYEIAACFYLLGDGSATRQGPGALASIAIRHRAWSSGSANPWIPTGRRRAAKASISVYAAAGVVDLALVAVWLYLGIFPSHPAAGVIGQSGVAVRILGLVIGMNALNIVTLLIASRVGFIVEDPRPDVPVDGWQASTT</sequence>
<evidence type="ECO:0000256" key="2">
    <source>
        <dbReference type="SAM" id="SignalP"/>
    </source>
</evidence>
<proteinExistence type="predicted"/>
<keyword evidence="4" id="KW-1185">Reference proteome</keyword>
<keyword evidence="1" id="KW-1133">Transmembrane helix</keyword>
<evidence type="ECO:0000256" key="1">
    <source>
        <dbReference type="SAM" id="Phobius"/>
    </source>
</evidence>
<gene>
    <name evidence="3" type="ORF">PSSU_0360</name>
</gene>
<organism evidence="3 4">
    <name type="scientific">Pseudoscardovia suis</name>
    <dbReference type="NCBI Taxonomy" id="987063"/>
    <lineage>
        <taxon>Bacteria</taxon>
        <taxon>Bacillati</taxon>
        <taxon>Actinomycetota</taxon>
        <taxon>Actinomycetes</taxon>
        <taxon>Bifidobacteriales</taxon>
        <taxon>Bifidobacteriaceae</taxon>
        <taxon>Pseudoscardovia</taxon>
    </lineage>
</organism>
<evidence type="ECO:0000313" key="4">
    <source>
        <dbReference type="Proteomes" id="UP000216454"/>
    </source>
</evidence>
<dbReference type="AlphaFoldDB" id="A0A261F0U5"/>
<name>A0A261F0U5_9BIFI</name>
<dbReference type="EMBL" id="MWWQ01000005">
    <property type="protein sequence ID" value="OZG52742.1"/>
    <property type="molecule type" value="Genomic_DNA"/>
</dbReference>
<keyword evidence="2" id="KW-0732">Signal</keyword>
<reference evidence="3 4" key="1">
    <citation type="journal article" date="2017" name="BMC Genomics">
        <title>Comparative genomic and phylogenomic analyses of the Bifidobacteriaceae family.</title>
        <authorList>
            <person name="Lugli G.A."/>
            <person name="Milani C."/>
            <person name="Turroni F."/>
            <person name="Duranti S."/>
            <person name="Mancabelli L."/>
            <person name="Mangifesta M."/>
            <person name="Ferrario C."/>
            <person name="Modesto M."/>
            <person name="Mattarelli P."/>
            <person name="Jiri K."/>
            <person name="van Sinderen D."/>
            <person name="Ventura M."/>
        </authorList>
    </citation>
    <scope>NUCLEOTIDE SEQUENCE [LARGE SCALE GENOMIC DNA]</scope>
    <source>
        <strain evidence="3 4">DSM 24744</strain>
    </source>
</reference>
<feature type="transmembrane region" description="Helical" evidence="1">
    <location>
        <begin position="204"/>
        <end position="224"/>
    </location>
</feature>
<feature type="transmembrane region" description="Helical" evidence="1">
    <location>
        <begin position="245"/>
        <end position="270"/>
    </location>
</feature>
<dbReference type="Proteomes" id="UP000216454">
    <property type="component" value="Unassembled WGS sequence"/>
</dbReference>
<feature type="transmembrane region" description="Helical" evidence="1">
    <location>
        <begin position="141"/>
        <end position="160"/>
    </location>
</feature>
<comment type="caution">
    <text evidence="3">The sequence shown here is derived from an EMBL/GenBank/DDBJ whole genome shotgun (WGS) entry which is preliminary data.</text>
</comment>
<accession>A0A261F0U5</accession>
<evidence type="ECO:0000313" key="3">
    <source>
        <dbReference type="EMBL" id="OZG52742.1"/>
    </source>
</evidence>
<keyword evidence="1" id="KW-0812">Transmembrane</keyword>
<keyword evidence="1" id="KW-0472">Membrane</keyword>
<feature type="transmembrane region" description="Helical" evidence="1">
    <location>
        <begin position="97"/>
        <end position="120"/>
    </location>
</feature>
<feature type="chain" id="PRO_5039186151" evidence="2">
    <location>
        <begin position="16"/>
        <end position="287"/>
    </location>
</feature>
<feature type="signal peptide" evidence="2">
    <location>
        <begin position="1"/>
        <end position="15"/>
    </location>
</feature>
<protein>
    <submittedName>
        <fullName evidence="3">Uncharacterized protein</fullName>
    </submittedName>
</protein>